<dbReference type="Pfam" id="PF03259">
    <property type="entry name" value="Robl_LC7"/>
    <property type="match status" value="1"/>
</dbReference>
<name>A0A0J1C3Q2_9NEIS</name>
<sequence length="120" mass="12483">MREQLLISVLSDLNSTTTDIVASAVISTDGLPIATLMPSHLDADRVGAMSATLLALGNRAVQELACGELDQVMVKGKTGYILLSQAGNNAVLALMAKEGGKLGLILLDAKRSAKHIADIL</sequence>
<gene>
    <name evidence="2" type="ORF">PL75_05315</name>
</gene>
<accession>A0A0J1C3Q2</accession>
<dbReference type="GO" id="GO:0005085">
    <property type="term" value="F:guanyl-nucleotide exchange factor activity"/>
    <property type="evidence" value="ECO:0007669"/>
    <property type="project" value="InterPro"/>
</dbReference>
<dbReference type="PATRIC" id="fig|1470200.3.peg.2241"/>
<keyword evidence="3" id="KW-1185">Reference proteome</keyword>
<proteinExistence type="predicted"/>
<feature type="domain" description="Roadblock/LAMTOR2" evidence="1">
    <location>
        <begin position="7"/>
        <end position="96"/>
    </location>
</feature>
<dbReference type="InterPro" id="IPR004942">
    <property type="entry name" value="Roadblock/LAMTOR2_dom"/>
</dbReference>
<dbReference type="GO" id="GO:0060090">
    <property type="term" value="F:molecular adaptor activity"/>
    <property type="evidence" value="ECO:0007669"/>
    <property type="project" value="InterPro"/>
</dbReference>
<dbReference type="SMART" id="SM00960">
    <property type="entry name" value="Robl_LC7"/>
    <property type="match status" value="1"/>
</dbReference>
<dbReference type="Gene3D" id="3.30.450.30">
    <property type="entry name" value="Dynein light chain 2a, cytoplasmic"/>
    <property type="match status" value="1"/>
</dbReference>
<evidence type="ECO:0000259" key="1">
    <source>
        <dbReference type="SMART" id="SM00960"/>
    </source>
</evidence>
<dbReference type="Proteomes" id="UP000036027">
    <property type="component" value="Unassembled WGS sequence"/>
</dbReference>
<organism evidence="2 3">
    <name type="scientific">Neisseria arctica</name>
    <dbReference type="NCBI Taxonomy" id="1470200"/>
    <lineage>
        <taxon>Bacteria</taxon>
        <taxon>Pseudomonadati</taxon>
        <taxon>Pseudomonadota</taxon>
        <taxon>Betaproteobacteria</taxon>
        <taxon>Neisseriales</taxon>
        <taxon>Neisseriaceae</taxon>
        <taxon>Neisseria</taxon>
    </lineage>
</organism>
<reference evidence="2 3" key="1">
    <citation type="submission" date="2014-11" db="EMBL/GenBank/DDBJ databases">
        <title>Genome of a novel goose pathogen.</title>
        <authorList>
            <person name="Hansen C.M."/>
            <person name="Hueffer K."/>
            <person name="Choi S.C."/>
        </authorList>
    </citation>
    <scope>NUCLEOTIDE SEQUENCE [LARGE SCALE GENOMIC DNA]</scope>
    <source>
        <strain evidence="2 3">KH1503</strain>
    </source>
</reference>
<dbReference type="PANTHER" id="PTHR13323">
    <property type="entry name" value="LATE ENDOSOMAL/LYSOSOMAL MP1 INTERACTING PROTEIN"/>
    <property type="match status" value="1"/>
</dbReference>
<evidence type="ECO:0000313" key="2">
    <source>
        <dbReference type="EMBL" id="KLT72918.1"/>
    </source>
</evidence>
<dbReference type="InterPro" id="IPR037587">
    <property type="entry name" value="LAMTOR2-like"/>
</dbReference>
<comment type="caution">
    <text evidence="2">The sequence shown here is derived from an EMBL/GenBank/DDBJ whole genome shotgun (WGS) entry which is preliminary data.</text>
</comment>
<dbReference type="OrthoDB" id="513103at2"/>
<dbReference type="GO" id="GO:0032008">
    <property type="term" value="P:positive regulation of TOR signaling"/>
    <property type="evidence" value="ECO:0007669"/>
    <property type="project" value="InterPro"/>
</dbReference>
<dbReference type="AlphaFoldDB" id="A0A0J1C3Q2"/>
<evidence type="ECO:0000313" key="3">
    <source>
        <dbReference type="Proteomes" id="UP000036027"/>
    </source>
</evidence>
<dbReference type="STRING" id="1470200.PL75_05315"/>
<dbReference type="SUPFAM" id="SSF103196">
    <property type="entry name" value="Roadblock/LC7 domain"/>
    <property type="match status" value="1"/>
</dbReference>
<protein>
    <recommendedName>
        <fullName evidence="1">Roadblock/LAMTOR2 domain-containing protein</fullName>
    </recommendedName>
</protein>
<dbReference type="RefSeq" id="WP_047760890.1">
    <property type="nucleotide sequence ID" value="NZ_CP091510.1"/>
</dbReference>
<dbReference type="EMBL" id="JTDO01000007">
    <property type="protein sequence ID" value="KLT72918.1"/>
    <property type="molecule type" value="Genomic_DNA"/>
</dbReference>